<dbReference type="InterPro" id="IPR036366">
    <property type="entry name" value="PGBDSf"/>
</dbReference>
<organism evidence="2 3">
    <name type="scientific">Candidatus Contendobacter odensis Run_B_J11</name>
    <dbReference type="NCBI Taxonomy" id="1400861"/>
    <lineage>
        <taxon>Bacteria</taxon>
        <taxon>Pseudomonadati</taxon>
        <taxon>Pseudomonadota</taxon>
        <taxon>Gammaproteobacteria</taxon>
        <taxon>Candidatus Competibacteraceae</taxon>
        <taxon>Candidatus Contendibacter</taxon>
    </lineage>
</organism>
<sequence length="143" mass="15585">MDKINASVGKGGVNNSLDVKTVQTLLNRHIRPQIQVDGKAGPRTIDAIMEFQRRVVRLSQPDGRVDPNGQTLAKLNQGSSIAPTVLPIVVSKIKSGEYWVGWRTSNTNDSKSLDDLAEPFKSNVKDFIKAVENAGANVQITMT</sequence>
<dbReference type="Proteomes" id="UP000019184">
    <property type="component" value="Unassembled WGS sequence"/>
</dbReference>
<dbReference type="Pfam" id="PF01471">
    <property type="entry name" value="PG_binding_1"/>
    <property type="match status" value="1"/>
</dbReference>
<keyword evidence="3" id="KW-1185">Reference proteome</keyword>
<feature type="domain" description="Peptidoglycan binding-like" evidence="1">
    <location>
        <begin position="17"/>
        <end position="68"/>
    </location>
</feature>
<dbReference type="Gene3D" id="1.10.101.10">
    <property type="entry name" value="PGBD-like superfamily/PGBD"/>
    <property type="match status" value="1"/>
</dbReference>
<evidence type="ECO:0000313" key="3">
    <source>
        <dbReference type="Proteomes" id="UP000019184"/>
    </source>
</evidence>
<name>A0A7U7G8X5_9GAMM</name>
<dbReference type="RefSeq" id="WP_081756101.1">
    <property type="nucleotide sequence ID" value="NZ_CBTK010000034.1"/>
</dbReference>
<evidence type="ECO:0000313" key="2">
    <source>
        <dbReference type="EMBL" id="CDH43675.1"/>
    </source>
</evidence>
<protein>
    <recommendedName>
        <fullName evidence="1">Peptidoglycan binding-like domain-containing protein</fullName>
    </recommendedName>
</protein>
<dbReference type="InterPro" id="IPR002477">
    <property type="entry name" value="Peptidoglycan-bd-like"/>
</dbReference>
<reference evidence="2 3" key="1">
    <citation type="journal article" date="2014" name="ISME J.">
        <title>Candidatus Competibacter-lineage genomes retrieved from metagenomes reveal functional metabolic diversity.</title>
        <authorList>
            <person name="McIlroy S.J."/>
            <person name="Albertsen M."/>
            <person name="Andresen E.K."/>
            <person name="Saunders A.M."/>
            <person name="Kristiansen R."/>
            <person name="Stokholm-Bjerregaard M."/>
            <person name="Nielsen K.L."/>
            <person name="Nielsen P.H."/>
        </authorList>
    </citation>
    <scope>NUCLEOTIDE SEQUENCE [LARGE SCALE GENOMIC DNA]</scope>
    <source>
        <strain evidence="2 3">Run_B_J11</strain>
    </source>
</reference>
<accession>A0A7U7G8X5</accession>
<dbReference type="AlphaFoldDB" id="A0A7U7G8X5"/>
<proteinExistence type="predicted"/>
<dbReference type="OrthoDB" id="1523598at2"/>
<comment type="caution">
    <text evidence="2">The sequence shown here is derived from an EMBL/GenBank/DDBJ whole genome shotgun (WGS) entry which is preliminary data.</text>
</comment>
<evidence type="ECO:0000259" key="1">
    <source>
        <dbReference type="Pfam" id="PF01471"/>
    </source>
</evidence>
<dbReference type="EMBL" id="CBTK010000034">
    <property type="protein sequence ID" value="CDH43675.1"/>
    <property type="molecule type" value="Genomic_DNA"/>
</dbReference>
<dbReference type="SUPFAM" id="SSF47090">
    <property type="entry name" value="PGBD-like"/>
    <property type="match status" value="1"/>
</dbReference>
<dbReference type="InterPro" id="IPR036365">
    <property type="entry name" value="PGBD-like_sf"/>
</dbReference>
<gene>
    <name evidence="2" type="ORF">BN874_1290006</name>
</gene>